<name>A0ABT7KMG9_9HYPH</name>
<dbReference type="EMBL" id="JARFYN010000055">
    <property type="protein sequence ID" value="MDL2409616.1"/>
    <property type="molecule type" value="Genomic_DNA"/>
</dbReference>
<accession>A0ABT7KMG9</accession>
<dbReference type="Proteomes" id="UP001172630">
    <property type="component" value="Unassembled WGS sequence"/>
</dbReference>
<evidence type="ECO:0000313" key="1">
    <source>
        <dbReference type="EMBL" id="MDL2409616.1"/>
    </source>
</evidence>
<reference evidence="1" key="1">
    <citation type="submission" date="2023-06" db="EMBL/GenBank/DDBJ databases">
        <title>Phylogenetic Diversity of Rhizobium strains.</title>
        <authorList>
            <person name="Moura F.T."/>
            <person name="Helene L.C.F."/>
            <person name="Hungria M."/>
        </authorList>
    </citation>
    <scope>NUCLEOTIDE SEQUENCE</scope>
    <source>
        <strain evidence="1">CCGE524</strain>
    </source>
</reference>
<protein>
    <submittedName>
        <fullName evidence="1">Uncharacterized protein</fullName>
    </submittedName>
</protein>
<proteinExistence type="predicted"/>
<organism evidence="1 2">
    <name type="scientific">Rhizobium calliandrae</name>
    <dbReference type="NCBI Taxonomy" id="1312182"/>
    <lineage>
        <taxon>Bacteria</taxon>
        <taxon>Pseudomonadati</taxon>
        <taxon>Pseudomonadota</taxon>
        <taxon>Alphaproteobacteria</taxon>
        <taxon>Hyphomicrobiales</taxon>
        <taxon>Rhizobiaceae</taxon>
        <taxon>Rhizobium/Agrobacterium group</taxon>
        <taxon>Rhizobium</taxon>
    </lineage>
</organism>
<dbReference type="RefSeq" id="WP_285883213.1">
    <property type="nucleotide sequence ID" value="NZ_JARFYN010000055.1"/>
</dbReference>
<sequence>MYPKRDFHSLPLSPDDLDVLQRLLDGELEARHISNDSDEADMLARTLIELFQAGVRDEDALREMVKRAPV</sequence>
<comment type="caution">
    <text evidence="1">The sequence shown here is derived from an EMBL/GenBank/DDBJ whole genome shotgun (WGS) entry which is preliminary data.</text>
</comment>
<keyword evidence="2" id="KW-1185">Reference proteome</keyword>
<evidence type="ECO:0000313" key="2">
    <source>
        <dbReference type="Proteomes" id="UP001172630"/>
    </source>
</evidence>
<gene>
    <name evidence="1" type="ORF">PY650_29105</name>
</gene>